<keyword evidence="1" id="KW-1185">Reference proteome</keyword>
<name>A0A1I7WLW4_HETBA</name>
<proteinExistence type="predicted"/>
<dbReference type="AlphaFoldDB" id="A0A1I7WLW4"/>
<dbReference type="WBParaSite" id="Hba_06140">
    <property type="protein sequence ID" value="Hba_06140"/>
    <property type="gene ID" value="Hba_06140"/>
</dbReference>
<reference evidence="2" key="1">
    <citation type="submission" date="2016-11" db="UniProtKB">
        <authorList>
            <consortium name="WormBaseParasite"/>
        </authorList>
    </citation>
    <scope>IDENTIFICATION</scope>
</reference>
<evidence type="ECO:0000313" key="1">
    <source>
        <dbReference type="Proteomes" id="UP000095283"/>
    </source>
</evidence>
<protein>
    <submittedName>
        <fullName evidence="2">Uncharacterized protein</fullName>
    </submittedName>
</protein>
<organism evidence="1 2">
    <name type="scientific">Heterorhabditis bacteriophora</name>
    <name type="common">Entomopathogenic nematode worm</name>
    <dbReference type="NCBI Taxonomy" id="37862"/>
    <lineage>
        <taxon>Eukaryota</taxon>
        <taxon>Metazoa</taxon>
        <taxon>Ecdysozoa</taxon>
        <taxon>Nematoda</taxon>
        <taxon>Chromadorea</taxon>
        <taxon>Rhabditida</taxon>
        <taxon>Rhabditina</taxon>
        <taxon>Rhabditomorpha</taxon>
        <taxon>Strongyloidea</taxon>
        <taxon>Heterorhabditidae</taxon>
        <taxon>Heterorhabditis</taxon>
    </lineage>
</organism>
<accession>A0A1I7WLW4</accession>
<evidence type="ECO:0000313" key="2">
    <source>
        <dbReference type="WBParaSite" id="Hba_06140"/>
    </source>
</evidence>
<sequence length="30" mass="4006">MWTREITFTCWMQCLFQIFRLYFKWLIPFR</sequence>
<dbReference type="Proteomes" id="UP000095283">
    <property type="component" value="Unplaced"/>
</dbReference>